<name>A0A9D7E6Q1_9PROT</name>
<proteinExistence type="predicted"/>
<comment type="caution">
    <text evidence="1">The sequence shown here is derived from an EMBL/GenBank/DDBJ whole genome shotgun (WGS) entry which is preliminary data.</text>
</comment>
<protein>
    <submittedName>
        <fullName evidence="1">Uncharacterized protein</fullName>
    </submittedName>
</protein>
<evidence type="ECO:0000313" key="1">
    <source>
        <dbReference type="EMBL" id="MBK6974706.1"/>
    </source>
</evidence>
<organism evidence="1 2">
    <name type="scientific">Candidatus Methylophosphatis roskildensis</name>
    <dbReference type="NCBI Taxonomy" id="2899263"/>
    <lineage>
        <taxon>Bacteria</taxon>
        <taxon>Pseudomonadati</taxon>
        <taxon>Pseudomonadota</taxon>
        <taxon>Betaproteobacteria</taxon>
        <taxon>Nitrosomonadales</taxon>
        <taxon>Sterolibacteriaceae</taxon>
        <taxon>Candidatus Methylophosphatis</taxon>
    </lineage>
</organism>
<reference evidence="1" key="1">
    <citation type="submission" date="2020-10" db="EMBL/GenBank/DDBJ databases">
        <title>Connecting structure to function with the recovery of over 1000 high-quality activated sludge metagenome-assembled genomes encoding full-length rRNA genes using long-read sequencing.</title>
        <authorList>
            <person name="Singleton C.M."/>
            <person name="Petriglieri F."/>
            <person name="Kristensen J.M."/>
            <person name="Kirkegaard R.H."/>
            <person name="Michaelsen T.Y."/>
            <person name="Andersen M.H."/>
            <person name="Karst S.M."/>
            <person name="Dueholm M.S."/>
            <person name="Nielsen P.H."/>
            <person name="Albertsen M."/>
        </authorList>
    </citation>
    <scope>NUCLEOTIDE SEQUENCE</scope>
    <source>
        <strain evidence="1">Bjer_18-Q3-R1-45_BAT3C.347</strain>
    </source>
</reference>
<dbReference type="Proteomes" id="UP000807785">
    <property type="component" value="Unassembled WGS sequence"/>
</dbReference>
<dbReference type="AlphaFoldDB" id="A0A9D7E6Q1"/>
<evidence type="ECO:0000313" key="2">
    <source>
        <dbReference type="Proteomes" id="UP000807785"/>
    </source>
</evidence>
<sequence>MRSGNQIRLSPREKDFLEGLAQEAVNPRTVEDYNAWIDYSIADFSEDDPEERLYKRALEGMKIED</sequence>
<dbReference type="EMBL" id="JADJEV010000004">
    <property type="protein sequence ID" value="MBK6974706.1"/>
    <property type="molecule type" value="Genomic_DNA"/>
</dbReference>
<gene>
    <name evidence="1" type="ORF">IPH26_17805</name>
</gene>
<accession>A0A9D7E6Q1</accession>